<dbReference type="InterPro" id="IPR001647">
    <property type="entry name" value="HTH_TetR"/>
</dbReference>
<dbReference type="InterPro" id="IPR009057">
    <property type="entry name" value="Homeodomain-like_sf"/>
</dbReference>
<accession>A0ABP2IZT4</accession>
<dbReference type="PROSITE" id="PS50977">
    <property type="entry name" value="HTH_TETR_2"/>
    <property type="match status" value="1"/>
</dbReference>
<dbReference type="EMBL" id="ACKQ02000004">
    <property type="protein sequence ID" value="EFK36955.1"/>
    <property type="molecule type" value="Genomic_DNA"/>
</dbReference>
<sequence>MPFGFLKDIMKKLNIQTGLYVIFFHTFVPEKKSDMKSPRERIIETTFQLFTRQGYNSTGINQIISEAEVAKASFYQHFKSKEDLCVEFLNVRHQYWFHELNSFLSKEKNPKSKLIKAFDFLVYMNAKENFRGCSFLNILSEIPMDNLKILSVIQSHKADLRNFFLELLNNDELSDHIYMLFESSIIESQLFKSNELIEKSKKIVTNLIQ</sequence>
<dbReference type="PRINTS" id="PR00455">
    <property type="entry name" value="HTHTETR"/>
</dbReference>
<evidence type="ECO:0000256" key="3">
    <source>
        <dbReference type="ARBA" id="ARBA00023163"/>
    </source>
</evidence>
<dbReference type="Proteomes" id="UP000002969">
    <property type="component" value="Unassembled WGS sequence"/>
</dbReference>
<reference evidence="6" key="1">
    <citation type="submission" date="2010-06" db="EMBL/GenBank/DDBJ databases">
        <authorList>
            <person name="Muzny D."/>
            <person name="Qin X."/>
            <person name="Buhay C."/>
            <person name="Dugan-Rocha S."/>
            <person name="Ding Y."/>
            <person name="Chen G."/>
            <person name="Hawes A."/>
            <person name="Holder M."/>
            <person name="Jhangiani S."/>
            <person name="Johnson A."/>
            <person name="Khan Z."/>
            <person name="Li Z."/>
            <person name="Liu W."/>
            <person name="Liu X."/>
            <person name="Perez L."/>
            <person name="Shen H."/>
            <person name="Wang Q."/>
            <person name="Watt J."/>
            <person name="Xi L."/>
            <person name="Xin Y."/>
            <person name="Zhou J."/>
            <person name="Deng J."/>
            <person name="Jiang H."/>
            <person name="Liu Y."/>
            <person name="Qu J."/>
            <person name="Song X.-Z."/>
            <person name="Zhang L."/>
            <person name="Villasana D."/>
            <person name="Johnson A."/>
            <person name="Liu J."/>
            <person name="Liyanage D."/>
            <person name="Lorensuhewa L."/>
            <person name="Robinson T."/>
            <person name="Song A."/>
            <person name="Song B.-B."/>
            <person name="Dinh H."/>
            <person name="Thornton R."/>
            <person name="Coyle M."/>
            <person name="Francisco L."/>
            <person name="Jackson L."/>
            <person name="Javaid M."/>
            <person name="Korchina V."/>
            <person name="Kovar C."/>
            <person name="Mata R."/>
            <person name="Mathew T."/>
            <person name="Ngo R."/>
            <person name="Nguyen L."/>
            <person name="Nguyen N."/>
            <person name="Okwuonu G."/>
            <person name="Ongeri F."/>
            <person name="Pham C."/>
            <person name="Simmons D."/>
            <person name="Wilczek-Boney K."/>
            <person name="Hale W."/>
            <person name="Jakkamsetti A."/>
            <person name="Pham P."/>
            <person name="Ruth R."/>
            <person name="San Lucas F."/>
            <person name="Warren J."/>
            <person name="Zhang J."/>
            <person name="Zhao Z."/>
            <person name="Zhou C."/>
            <person name="Zhu D."/>
            <person name="Lee S."/>
            <person name="Bess C."/>
            <person name="Blankenburg K."/>
            <person name="Forbes L."/>
            <person name="Fu Q."/>
            <person name="Gubbala S."/>
            <person name="Hirani K."/>
            <person name="Jayaseelan J.C."/>
            <person name="Lara F."/>
            <person name="Munidasa M."/>
            <person name="Palculict T."/>
            <person name="Patil S."/>
            <person name="Pu L.-L."/>
            <person name="Saada N."/>
            <person name="Tang L."/>
            <person name="Weissenberger G."/>
            <person name="Zhu Y."/>
            <person name="Hemphill L."/>
            <person name="Shang Y."/>
            <person name="Youmans B."/>
            <person name="Ayvaz T."/>
            <person name="Ross M."/>
            <person name="Santibanez J."/>
            <person name="Aqrawi P."/>
            <person name="Gross S."/>
            <person name="Joshi V."/>
            <person name="Fowler G."/>
            <person name="Nazareth L."/>
            <person name="Reid J."/>
            <person name="Worley K."/>
            <person name="Petrosino J."/>
            <person name="Highlander S."/>
            <person name="Gibbs R."/>
        </authorList>
    </citation>
    <scope>NUCLEOTIDE SEQUENCE [LARGE SCALE GENOMIC DNA]</scope>
    <source>
        <strain evidence="6">ATCC 35910</strain>
    </source>
</reference>
<organism evidence="6 7">
    <name type="scientific">Chryseobacterium gleum ATCC 35910</name>
    <dbReference type="NCBI Taxonomy" id="525257"/>
    <lineage>
        <taxon>Bacteria</taxon>
        <taxon>Pseudomonadati</taxon>
        <taxon>Bacteroidota</taxon>
        <taxon>Flavobacteriia</taxon>
        <taxon>Flavobacteriales</taxon>
        <taxon>Weeksellaceae</taxon>
        <taxon>Chryseobacterium group</taxon>
        <taxon>Chryseobacterium</taxon>
    </lineage>
</organism>
<evidence type="ECO:0000259" key="5">
    <source>
        <dbReference type="PROSITE" id="PS50977"/>
    </source>
</evidence>
<dbReference type="Gene3D" id="1.10.357.10">
    <property type="entry name" value="Tetracycline Repressor, domain 2"/>
    <property type="match status" value="1"/>
</dbReference>
<feature type="DNA-binding region" description="H-T-H motif" evidence="4">
    <location>
        <begin position="59"/>
        <end position="78"/>
    </location>
</feature>
<dbReference type="PANTHER" id="PTHR47506">
    <property type="entry name" value="TRANSCRIPTIONAL REGULATORY PROTEIN"/>
    <property type="match status" value="1"/>
</dbReference>
<dbReference type="SUPFAM" id="SSF46689">
    <property type="entry name" value="Homeodomain-like"/>
    <property type="match status" value="1"/>
</dbReference>
<feature type="domain" description="HTH tetR-type" evidence="5">
    <location>
        <begin position="36"/>
        <end position="96"/>
    </location>
</feature>
<dbReference type="PANTHER" id="PTHR47506:SF1">
    <property type="entry name" value="HTH-TYPE TRANSCRIPTIONAL REGULATOR YJDC"/>
    <property type="match status" value="1"/>
</dbReference>
<keyword evidence="7" id="KW-1185">Reference proteome</keyword>
<evidence type="ECO:0000313" key="7">
    <source>
        <dbReference type="Proteomes" id="UP000002969"/>
    </source>
</evidence>
<gene>
    <name evidence="6" type="ORF">HMPREF0204_11512</name>
</gene>
<comment type="caution">
    <text evidence="6">The sequence shown here is derived from an EMBL/GenBank/DDBJ whole genome shotgun (WGS) entry which is preliminary data.</text>
</comment>
<evidence type="ECO:0000256" key="2">
    <source>
        <dbReference type="ARBA" id="ARBA00023125"/>
    </source>
</evidence>
<name>A0ABP2IZT4_CHRGE</name>
<dbReference type="Pfam" id="PF00440">
    <property type="entry name" value="TetR_N"/>
    <property type="match status" value="1"/>
</dbReference>
<keyword evidence="2 4" id="KW-0238">DNA-binding</keyword>
<proteinExistence type="predicted"/>
<dbReference type="InterPro" id="IPR036271">
    <property type="entry name" value="Tet_transcr_reg_TetR-rel_C_sf"/>
</dbReference>
<keyword evidence="3" id="KW-0804">Transcription</keyword>
<evidence type="ECO:0000313" key="6">
    <source>
        <dbReference type="EMBL" id="EFK36955.1"/>
    </source>
</evidence>
<evidence type="ECO:0000256" key="1">
    <source>
        <dbReference type="ARBA" id="ARBA00023015"/>
    </source>
</evidence>
<dbReference type="SUPFAM" id="SSF48498">
    <property type="entry name" value="Tetracyclin repressor-like, C-terminal domain"/>
    <property type="match status" value="1"/>
</dbReference>
<keyword evidence="1" id="KW-0805">Transcription regulation</keyword>
<evidence type="ECO:0000256" key="4">
    <source>
        <dbReference type="PROSITE-ProRule" id="PRU00335"/>
    </source>
</evidence>
<protein>
    <submittedName>
        <fullName evidence="6">Transcriptional regulator, TetR family</fullName>
    </submittedName>
</protein>